<dbReference type="GeneID" id="8241101"/>
<dbReference type="GO" id="GO:0016192">
    <property type="term" value="P:vesicle-mediated transport"/>
    <property type="evidence" value="ECO:0007669"/>
    <property type="project" value="UniProtKB-KW"/>
</dbReference>
<dbReference type="SUPFAM" id="SSF48452">
    <property type="entry name" value="TPR-like"/>
    <property type="match status" value="1"/>
</dbReference>
<comment type="subcellular location">
    <subcellularLocation>
        <location evidence="1">Membrane</location>
        <topology evidence="1">Peripheral membrane protein</topology>
    </subcellularLocation>
</comment>
<dbReference type="AlphaFoldDB" id="C1DZR4"/>
<evidence type="ECO:0000256" key="1">
    <source>
        <dbReference type="ARBA" id="ARBA00004170"/>
    </source>
</evidence>
<dbReference type="InterPro" id="IPR011990">
    <property type="entry name" value="TPR-like_helical_dom_sf"/>
</dbReference>
<dbReference type="FunCoup" id="C1DZR4">
    <property type="interactions" value="1527"/>
</dbReference>
<evidence type="ECO:0000256" key="3">
    <source>
        <dbReference type="ARBA" id="ARBA00022448"/>
    </source>
</evidence>
<proteinExistence type="inferred from homology"/>
<organism evidence="9 10">
    <name type="scientific">Micromonas commoda (strain RCC299 / NOUM17 / CCMP2709)</name>
    <name type="common">Picoplanktonic green alga</name>
    <dbReference type="NCBI Taxonomy" id="296587"/>
    <lineage>
        <taxon>Eukaryota</taxon>
        <taxon>Viridiplantae</taxon>
        <taxon>Chlorophyta</taxon>
        <taxon>Mamiellophyceae</taxon>
        <taxon>Mamiellales</taxon>
        <taxon>Mamiellaceae</taxon>
        <taxon>Micromonas</taxon>
    </lineage>
</organism>
<dbReference type="GO" id="GO:0005774">
    <property type="term" value="C:vacuolar membrane"/>
    <property type="evidence" value="ECO:0007669"/>
    <property type="project" value="TreeGrafter"/>
</dbReference>
<evidence type="ECO:0000313" key="10">
    <source>
        <dbReference type="Proteomes" id="UP000002009"/>
    </source>
</evidence>
<evidence type="ECO:0000256" key="4">
    <source>
        <dbReference type="ARBA" id="ARBA00022892"/>
    </source>
</evidence>
<dbReference type="EMBL" id="CP001323">
    <property type="protein sequence ID" value="ACO60695.1"/>
    <property type="molecule type" value="Genomic_DNA"/>
</dbReference>
<sequence>MGGGEMTADELLAKAEKKMTTTLTRWKPDYESAMLYFDEAATKLKQAGRKQEAMIAWEKCAEANERTGNDWHAGKHLEQCASLARDLALHDQVVAYAERACAAYVSAGRAQRGAECLGKIARLIDEAAPDEAYDLASRACEMLEDDGKAANARDFYSLAGAIRMRQEKFADAAETMLRFGASCDAANAHASLRKAYLSAVVAQLYAGNGAEAQQLYADVGEIDAFQDSDEQRCAYSLISAYRDADADAVRSAIAASNALTFLDAPFARAARKLPRPGHDLRAVSIAMGGDGGVLAAGERFMDGIGGGGGGDSDLPDDEDLT</sequence>
<accession>C1DZR4</accession>
<name>C1DZR4_MICCC</name>
<dbReference type="GO" id="GO:0005483">
    <property type="term" value="F:soluble NSF attachment protein activity"/>
    <property type="evidence" value="ECO:0007669"/>
    <property type="project" value="TreeGrafter"/>
</dbReference>
<dbReference type="Gene3D" id="1.25.40.10">
    <property type="entry name" value="Tetratricopeptide repeat domain"/>
    <property type="match status" value="1"/>
</dbReference>
<dbReference type="Pfam" id="PF14938">
    <property type="entry name" value="SNAP"/>
    <property type="match status" value="1"/>
</dbReference>
<dbReference type="PANTHER" id="PTHR13768:SF2">
    <property type="entry name" value="GAMMA-SOLUBLE NSF ATTACHMENT PROTEIN"/>
    <property type="match status" value="1"/>
</dbReference>
<evidence type="ECO:0000313" key="9">
    <source>
        <dbReference type="EMBL" id="ACO60695.1"/>
    </source>
</evidence>
<dbReference type="RefSeq" id="XP_002499437.1">
    <property type="nucleotide sequence ID" value="XM_002499391.1"/>
</dbReference>
<dbReference type="Proteomes" id="UP000002009">
    <property type="component" value="Chromosome 2"/>
</dbReference>
<evidence type="ECO:0000256" key="6">
    <source>
        <dbReference type="ARBA" id="ARBA00023136"/>
    </source>
</evidence>
<dbReference type="InterPro" id="IPR000744">
    <property type="entry name" value="NSF_attach"/>
</dbReference>
<dbReference type="STRING" id="296587.C1DZR4"/>
<keyword evidence="10" id="KW-1185">Reference proteome</keyword>
<protein>
    <recommendedName>
        <fullName evidence="7">Gamma-soluble NSF attachment protein</fullName>
    </recommendedName>
    <alternativeName>
        <fullName evidence="8">N-ethylmaleimide-sensitive factor attachment protein gamma</fullName>
    </alternativeName>
</protein>
<dbReference type="GO" id="GO:0006886">
    <property type="term" value="P:intracellular protein transport"/>
    <property type="evidence" value="ECO:0007669"/>
    <property type="project" value="InterPro"/>
</dbReference>
<gene>
    <name evidence="9" type="ORF">MICPUN_93572</name>
</gene>
<keyword evidence="4" id="KW-0931">ER-Golgi transport</keyword>
<evidence type="ECO:0000256" key="5">
    <source>
        <dbReference type="ARBA" id="ARBA00022927"/>
    </source>
</evidence>
<evidence type="ECO:0000256" key="2">
    <source>
        <dbReference type="ARBA" id="ARBA00010050"/>
    </source>
</evidence>
<comment type="similarity">
    <text evidence="2">Belongs to the SNAP family.</text>
</comment>
<dbReference type="OMA" id="RSWFHAA"/>
<keyword evidence="6" id="KW-0472">Membrane</keyword>
<reference evidence="9 10" key="1">
    <citation type="journal article" date="2009" name="Science">
        <title>Green evolution and dynamic adaptations revealed by genomes of the marine picoeukaryotes Micromonas.</title>
        <authorList>
            <person name="Worden A.Z."/>
            <person name="Lee J.H."/>
            <person name="Mock T."/>
            <person name="Rouze P."/>
            <person name="Simmons M.P."/>
            <person name="Aerts A.L."/>
            <person name="Allen A.E."/>
            <person name="Cuvelier M.L."/>
            <person name="Derelle E."/>
            <person name="Everett M.V."/>
            <person name="Foulon E."/>
            <person name="Grimwood J."/>
            <person name="Gundlach H."/>
            <person name="Henrissat B."/>
            <person name="Napoli C."/>
            <person name="McDonald S.M."/>
            <person name="Parker M.S."/>
            <person name="Rombauts S."/>
            <person name="Salamov A."/>
            <person name="Von Dassow P."/>
            <person name="Badger J.H."/>
            <person name="Coutinho P.M."/>
            <person name="Demir E."/>
            <person name="Dubchak I."/>
            <person name="Gentemann C."/>
            <person name="Eikrem W."/>
            <person name="Gready J.E."/>
            <person name="John U."/>
            <person name="Lanier W."/>
            <person name="Lindquist E.A."/>
            <person name="Lucas S."/>
            <person name="Mayer K.F."/>
            <person name="Moreau H."/>
            <person name="Not F."/>
            <person name="Otillar R."/>
            <person name="Panaud O."/>
            <person name="Pangilinan J."/>
            <person name="Paulsen I."/>
            <person name="Piegu B."/>
            <person name="Poliakov A."/>
            <person name="Robbens S."/>
            <person name="Schmutz J."/>
            <person name="Toulza E."/>
            <person name="Wyss T."/>
            <person name="Zelensky A."/>
            <person name="Zhou K."/>
            <person name="Armbrust E.V."/>
            <person name="Bhattacharya D."/>
            <person name="Goodenough U.W."/>
            <person name="Van de Peer Y."/>
            <person name="Grigoriev I.V."/>
        </authorList>
    </citation>
    <scope>NUCLEOTIDE SEQUENCE [LARGE SCALE GENOMIC DNA]</scope>
    <source>
        <strain evidence="10">RCC299 / NOUM17</strain>
    </source>
</reference>
<keyword evidence="3" id="KW-0813">Transport</keyword>
<dbReference type="eggNOG" id="KOG1585">
    <property type="taxonomic scope" value="Eukaryota"/>
</dbReference>
<dbReference type="KEGG" id="mis:MICPUN_93572"/>
<dbReference type="OrthoDB" id="9984275at2759"/>
<keyword evidence="5" id="KW-0653">Protein transport</keyword>
<evidence type="ECO:0000256" key="8">
    <source>
        <dbReference type="ARBA" id="ARBA00042485"/>
    </source>
</evidence>
<dbReference type="GO" id="GO:0019905">
    <property type="term" value="F:syntaxin binding"/>
    <property type="evidence" value="ECO:0007669"/>
    <property type="project" value="TreeGrafter"/>
</dbReference>
<dbReference type="InParanoid" id="C1DZR4"/>
<dbReference type="GO" id="GO:0031201">
    <property type="term" value="C:SNARE complex"/>
    <property type="evidence" value="ECO:0007669"/>
    <property type="project" value="TreeGrafter"/>
</dbReference>
<evidence type="ECO:0000256" key="7">
    <source>
        <dbReference type="ARBA" id="ARBA00040047"/>
    </source>
</evidence>
<dbReference type="PANTHER" id="PTHR13768">
    <property type="entry name" value="SOLUBLE NSF ATTACHMENT PROTEIN SNAP"/>
    <property type="match status" value="1"/>
</dbReference>